<name>A0A024TYM0_9STRA</name>
<dbReference type="OrthoDB" id="79626at2759"/>
<sequence>MAPRLSFLLFAVATADAIVPCASNMQVSVRFTNDIYCVYTPPCSGLHLPEKTGCPTKGAVAIHSTNILQTDTCCAIIDSKNAVGCVIPVPGSTQCIVGPTTVPSAPATTTYDHHACHCSKQYKQLYFPSRKHPILPVDRDCFQHLHIETHECVGFQRSVKPLHHRASV</sequence>
<dbReference type="RefSeq" id="XP_008872522.1">
    <property type="nucleotide sequence ID" value="XM_008874300.1"/>
</dbReference>
<evidence type="ECO:0000313" key="2">
    <source>
        <dbReference type="EMBL" id="ETV99094.1"/>
    </source>
</evidence>
<organism evidence="2">
    <name type="scientific">Aphanomyces invadans</name>
    <dbReference type="NCBI Taxonomy" id="157072"/>
    <lineage>
        <taxon>Eukaryota</taxon>
        <taxon>Sar</taxon>
        <taxon>Stramenopiles</taxon>
        <taxon>Oomycota</taxon>
        <taxon>Saprolegniomycetes</taxon>
        <taxon>Saprolegniales</taxon>
        <taxon>Verrucalvaceae</taxon>
        <taxon>Aphanomyces</taxon>
    </lineage>
</organism>
<dbReference type="VEuPathDB" id="FungiDB:H310_08516"/>
<reference evidence="2" key="1">
    <citation type="submission" date="2013-12" db="EMBL/GenBank/DDBJ databases">
        <title>The Genome Sequence of Aphanomyces invadans NJM9701.</title>
        <authorList>
            <consortium name="The Broad Institute Genomics Platform"/>
            <person name="Russ C."/>
            <person name="Tyler B."/>
            <person name="van West P."/>
            <person name="Dieguez-Uribeondo J."/>
            <person name="Young S.K."/>
            <person name="Zeng Q."/>
            <person name="Gargeya S."/>
            <person name="Fitzgerald M."/>
            <person name="Abouelleil A."/>
            <person name="Alvarado L."/>
            <person name="Chapman S.B."/>
            <person name="Gainer-Dewar J."/>
            <person name="Goldberg J."/>
            <person name="Griggs A."/>
            <person name="Gujja S."/>
            <person name="Hansen M."/>
            <person name="Howarth C."/>
            <person name="Imamovic A."/>
            <person name="Ireland A."/>
            <person name="Larimer J."/>
            <person name="McCowan C."/>
            <person name="Murphy C."/>
            <person name="Pearson M."/>
            <person name="Poon T.W."/>
            <person name="Priest M."/>
            <person name="Roberts A."/>
            <person name="Saif S."/>
            <person name="Shea T."/>
            <person name="Sykes S."/>
            <person name="Wortman J."/>
            <person name="Nusbaum C."/>
            <person name="Birren B."/>
        </authorList>
    </citation>
    <scope>NUCLEOTIDE SEQUENCE [LARGE SCALE GENOMIC DNA]</scope>
    <source>
        <strain evidence="2">NJM9701</strain>
    </source>
</reference>
<feature type="chain" id="PRO_5001535038" evidence="1">
    <location>
        <begin position="18"/>
        <end position="168"/>
    </location>
</feature>
<feature type="signal peptide" evidence="1">
    <location>
        <begin position="1"/>
        <end position="17"/>
    </location>
</feature>
<protein>
    <submittedName>
        <fullName evidence="2">Uncharacterized protein</fullName>
    </submittedName>
</protein>
<keyword evidence="1" id="KW-0732">Signal</keyword>
<accession>A0A024TYM0</accession>
<gene>
    <name evidence="2" type="ORF">H310_08516</name>
</gene>
<dbReference type="EMBL" id="KI913968">
    <property type="protein sequence ID" value="ETV99094.1"/>
    <property type="molecule type" value="Genomic_DNA"/>
</dbReference>
<proteinExistence type="predicted"/>
<dbReference type="AlphaFoldDB" id="A0A024TYM0"/>
<dbReference type="GeneID" id="20085566"/>
<evidence type="ECO:0000256" key="1">
    <source>
        <dbReference type="SAM" id="SignalP"/>
    </source>
</evidence>